<evidence type="ECO:0000313" key="8">
    <source>
        <dbReference type="Proteomes" id="UP001231362"/>
    </source>
</evidence>
<accession>A0ABT9V8P9</accession>
<protein>
    <recommendedName>
        <fullName evidence="6">Yip1 domain-containing protein</fullName>
    </recommendedName>
</protein>
<dbReference type="Pfam" id="PF04893">
    <property type="entry name" value="Yip1"/>
    <property type="match status" value="1"/>
</dbReference>
<feature type="transmembrane region" description="Helical" evidence="5">
    <location>
        <begin position="30"/>
        <end position="51"/>
    </location>
</feature>
<feature type="transmembrane region" description="Helical" evidence="5">
    <location>
        <begin position="159"/>
        <end position="179"/>
    </location>
</feature>
<feature type="domain" description="Yip1" evidence="6">
    <location>
        <begin position="12"/>
        <end position="205"/>
    </location>
</feature>
<evidence type="ECO:0000256" key="3">
    <source>
        <dbReference type="ARBA" id="ARBA00022989"/>
    </source>
</evidence>
<comment type="caution">
    <text evidence="7">The sequence shown here is derived from an EMBL/GenBank/DDBJ whole genome shotgun (WGS) entry which is preliminary data.</text>
</comment>
<comment type="subcellular location">
    <subcellularLocation>
        <location evidence="1">Membrane</location>
        <topology evidence="1">Multi-pass membrane protein</topology>
    </subcellularLocation>
</comment>
<keyword evidence="4 5" id="KW-0472">Membrane</keyword>
<proteinExistence type="predicted"/>
<evidence type="ECO:0000313" key="7">
    <source>
        <dbReference type="EMBL" id="MDQ0157321.1"/>
    </source>
</evidence>
<keyword evidence="2 5" id="KW-0812">Transmembrane</keyword>
<feature type="transmembrane region" description="Helical" evidence="5">
    <location>
        <begin position="71"/>
        <end position="102"/>
    </location>
</feature>
<evidence type="ECO:0000256" key="1">
    <source>
        <dbReference type="ARBA" id="ARBA00004141"/>
    </source>
</evidence>
<dbReference type="EMBL" id="JAUSTU010000024">
    <property type="protein sequence ID" value="MDQ0157321.1"/>
    <property type="molecule type" value="Genomic_DNA"/>
</dbReference>
<dbReference type="Proteomes" id="UP001231362">
    <property type="component" value="Unassembled WGS sequence"/>
</dbReference>
<feature type="transmembrane region" description="Helical" evidence="5">
    <location>
        <begin position="191"/>
        <end position="211"/>
    </location>
</feature>
<keyword evidence="8" id="KW-1185">Reference proteome</keyword>
<evidence type="ECO:0000256" key="4">
    <source>
        <dbReference type="ARBA" id="ARBA00023136"/>
    </source>
</evidence>
<dbReference type="RefSeq" id="WP_307151788.1">
    <property type="nucleotide sequence ID" value="NZ_JAUSTU010000024.1"/>
</dbReference>
<organism evidence="7 8">
    <name type="scientific">Anoxybacillus andreesenii</name>
    <dbReference type="NCBI Taxonomy" id="1325932"/>
    <lineage>
        <taxon>Bacteria</taxon>
        <taxon>Bacillati</taxon>
        <taxon>Bacillota</taxon>
        <taxon>Bacilli</taxon>
        <taxon>Bacillales</taxon>
        <taxon>Anoxybacillaceae</taxon>
        <taxon>Anoxybacillus</taxon>
    </lineage>
</organism>
<evidence type="ECO:0000256" key="2">
    <source>
        <dbReference type="ARBA" id="ARBA00022692"/>
    </source>
</evidence>
<evidence type="ECO:0000259" key="6">
    <source>
        <dbReference type="Pfam" id="PF04893"/>
    </source>
</evidence>
<keyword evidence="3 5" id="KW-1133">Transmembrane helix</keyword>
<sequence>MEKSTGKPSLLGMFWSPSEQFERIRHQPRIWLPLAIVTLIYTVASVIMATMMKAEDLVVPGALTLEDAEAFLGFTKITTVVSGIVGTIIGILVSSVIYLIIVKIAKKDTTFKQLFSMTTYIMVISATGMLLNSLLQTMLDGKPGIQITSLAGVMNSDSLVLAQFEVFSIWGLILTAIGLHKVGQLSKGASWAIAIVFFLIGLGFAMIGTAFEGITGL</sequence>
<dbReference type="InterPro" id="IPR006977">
    <property type="entry name" value="Yip1_dom"/>
</dbReference>
<reference evidence="7 8" key="1">
    <citation type="submission" date="2023-07" db="EMBL/GenBank/DDBJ databases">
        <title>Genomic Encyclopedia of Type Strains, Phase IV (KMG-IV): sequencing the most valuable type-strain genomes for metagenomic binning, comparative biology and taxonomic classification.</title>
        <authorList>
            <person name="Goeker M."/>
        </authorList>
    </citation>
    <scope>NUCLEOTIDE SEQUENCE [LARGE SCALE GENOMIC DNA]</scope>
    <source>
        <strain evidence="7 8">DSM 23948</strain>
    </source>
</reference>
<evidence type="ECO:0000256" key="5">
    <source>
        <dbReference type="SAM" id="Phobius"/>
    </source>
</evidence>
<name>A0ABT9V8P9_9BACL</name>
<feature type="transmembrane region" description="Helical" evidence="5">
    <location>
        <begin position="114"/>
        <end position="139"/>
    </location>
</feature>
<gene>
    <name evidence="7" type="ORF">J2S07_003650</name>
</gene>